<dbReference type="Pfam" id="PF00005">
    <property type="entry name" value="ABC_tran"/>
    <property type="match status" value="1"/>
</dbReference>
<sequence>MRWSAYRAAGIGTIGRTPQSRAAPIDVSALRAPRDFNGLSLEIARGETVALVGPCGAGRSTLRSLLLRPEASRAEIAVAAYRQCLVDNGLQYFRSYHPTDRIGQFQLIEAAFYLGLATGLFASAHWQLTHRSA</sequence>
<name>A0A6J4TNW6_9BACT</name>
<dbReference type="AlphaFoldDB" id="A0A6J4TNW6"/>
<dbReference type="InterPro" id="IPR003439">
    <property type="entry name" value="ABC_transporter-like_ATP-bd"/>
</dbReference>
<evidence type="ECO:0000259" key="1">
    <source>
        <dbReference type="Pfam" id="PF00005"/>
    </source>
</evidence>
<dbReference type="InterPro" id="IPR027417">
    <property type="entry name" value="P-loop_NTPase"/>
</dbReference>
<accession>A0A6J4TNW6</accession>
<proteinExistence type="predicted"/>
<dbReference type="EMBL" id="CADCWE010000036">
    <property type="protein sequence ID" value="CAA9527304.1"/>
    <property type="molecule type" value="Genomic_DNA"/>
</dbReference>
<gene>
    <name evidence="2" type="ORF">AVDCRST_MAG73-510</name>
</gene>
<reference evidence="2" key="1">
    <citation type="submission" date="2020-02" db="EMBL/GenBank/DDBJ databases">
        <authorList>
            <person name="Meier V. D."/>
        </authorList>
    </citation>
    <scope>NUCLEOTIDE SEQUENCE</scope>
    <source>
        <strain evidence="2">AVDCRST_MAG73</strain>
    </source>
</reference>
<dbReference type="GO" id="GO:0016887">
    <property type="term" value="F:ATP hydrolysis activity"/>
    <property type="evidence" value="ECO:0007669"/>
    <property type="project" value="InterPro"/>
</dbReference>
<dbReference type="Gene3D" id="3.40.50.300">
    <property type="entry name" value="P-loop containing nucleotide triphosphate hydrolases"/>
    <property type="match status" value="1"/>
</dbReference>
<dbReference type="GO" id="GO:0005524">
    <property type="term" value="F:ATP binding"/>
    <property type="evidence" value="ECO:0007669"/>
    <property type="project" value="InterPro"/>
</dbReference>
<organism evidence="2">
    <name type="scientific">uncultured Thermomicrobiales bacterium</name>
    <dbReference type="NCBI Taxonomy" id="1645740"/>
    <lineage>
        <taxon>Bacteria</taxon>
        <taxon>Pseudomonadati</taxon>
        <taxon>Thermomicrobiota</taxon>
        <taxon>Thermomicrobia</taxon>
        <taxon>Thermomicrobiales</taxon>
        <taxon>environmental samples</taxon>
    </lineage>
</organism>
<evidence type="ECO:0000313" key="2">
    <source>
        <dbReference type="EMBL" id="CAA9527304.1"/>
    </source>
</evidence>
<protein>
    <recommendedName>
        <fullName evidence="1">ABC transporter domain-containing protein</fullName>
    </recommendedName>
</protein>
<dbReference type="SUPFAM" id="SSF52540">
    <property type="entry name" value="P-loop containing nucleoside triphosphate hydrolases"/>
    <property type="match status" value="1"/>
</dbReference>
<feature type="domain" description="ABC transporter" evidence="1">
    <location>
        <begin position="37"/>
        <end position="70"/>
    </location>
</feature>